<evidence type="ECO:0000256" key="2">
    <source>
        <dbReference type="ARBA" id="ARBA00023235"/>
    </source>
</evidence>
<evidence type="ECO:0000256" key="4">
    <source>
        <dbReference type="ARBA" id="ARBA00023268"/>
    </source>
</evidence>
<dbReference type="InterPro" id="IPR006108">
    <property type="entry name" value="3HC_DH_C"/>
</dbReference>
<dbReference type="PANTHER" id="PTHR23309">
    <property type="entry name" value="3-HYDROXYACYL-COA DEHYROGENASE"/>
    <property type="match status" value="1"/>
</dbReference>
<feature type="domain" description="3-hydroxyacyl-CoA dehydrogenase C-terminal" evidence="6">
    <location>
        <begin position="235"/>
        <end position="326"/>
    </location>
</feature>
<accession>A0ABS5HU32</accession>
<dbReference type="Pfam" id="PF02737">
    <property type="entry name" value="3HCDH_N"/>
    <property type="match status" value="1"/>
</dbReference>
<feature type="region of interest" description="Disordered" evidence="5">
    <location>
        <begin position="1"/>
        <end position="30"/>
    </location>
</feature>
<reference evidence="8 9" key="1">
    <citation type="journal article" date="2021" name="Arch. Microbiol.">
        <title>Thalassobius aquimarinus sp. nov., isolated from the Sea of Japan seashore.</title>
        <authorList>
            <person name="Kurilenko V.V."/>
            <person name="Romanenko L.A."/>
            <person name="Chernysheva N.Y."/>
            <person name="Velansky P.V."/>
            <person name="Tekutyeva L.A."/>
            <person name="Isaeva M.P."/>
            <person name="Mikhailov V.V."/>
        </authorList>
    </citation>
    <scope>NUCLEOTIDE SEQUENCE [LARGE SCALE GENOMIC DNA]</scope>
    <source>
        <strain evidence="8 9">KMM 8518</strain>
    </source>
</reference>
<dbReference type="SUPFAM" id="SSF48179">
    <property type="entry name" value="6-phosphogluconate dehydrogenase C-terminal domain-like"/>
    <property type="match status" value="2"/>
</dbReference>
<proteinExistence type="predicted"/>
<keyword evidence="4" id="KW-0511">Multifunctional enzyme</keyword>
<organism evidence="8 9">
    <name type="scientific">Thalassovita aquimarina</name>
    <dbReference type="NCBI Taxonomy" id="2785917"/>
    <lineage>
        <taxon>Bacteria</taxon>
        <taxon>Pseudomonadati</taxon>
        <taxon>Pseudomonadota</taxon>
        <taxon>Alphaproteobacteria</taxon>
        <taxon>Rhodobacterales</taxon>
        <taxon>Roseobacteraceae</taxon>
        <taxon>Thalassovita</taxon>
    </lineage>
</organism>
<evidence type="ECO:0000313" key="9">
    <source>
        <dbReference type="Proteomes" id="UP001195941"/>
    </source>
</evidence>
<evidence type="ECO:0000313" key="8">
    <source>
        <dbReference type="EMBL" id="MBR9652433.1"/>
    </source>
</evidence>
<gene>
    <name evidence="8" type="ORF">IT775_15040</name>
</gene>
<dbReference type="Proteomes" id="UP001195941">
    <property type="component" value="Unassembled WGS sequence"/>
</dbReference>
<feature type="domain" description="3-hydroxyacyl-CoA dehydrogenase NAD binding" evidence="7">
    <location>
        <begin position="55"/>
        <end position="228"/>
    </location>
</feature>
<evidence type="ECO:0000256" key="5">
    <source>
        <dbReference type="SAM" id="MobiDB-lite"/>
    </source>
</evidence>
<evidence type="ECO:0000259" key="6">
    <source>
        <dbReference type="Pfam" id="PF00725"/>
    </source>
</evidence>
<dbReference type="Gene3D" id="1.10.1040.50">
    <property type="match status" value="1"/>
</dbReference>
<keyword evidence="9" id="KW-1185">Reference proteome</keyword>
<evidence type="ECO:0000256" key="1">
    <source>
        <dbReference type="ARBA" id="ARBA00023002"/>
    </source>
</evidence>
<evidence type="ECO:0000256" key="3">
    <source>
        <dbReference type="ARBA" id="ARBA00023239"/>
    </source>
</evidence>
<feature type="domain" description="3-hydroxyacyl-CoA dehydrogenase C-terminal" evidence="6">
    <location>
        <begin position="363"/>
        <end position="447"/>
    </location>
</feature>
<protein>
    <submittedName>
        <fullName evidence="8">3-hydroxyacyl-CoA dehydrogenase</fullName>
    </submittedName>
</protein>
<keyword evidence="3" id="KW-0456">Lyase</keyword>
<dbReference type="Pfam" id="PF00725">
    <property type="entry name" value="3HCDH"/>
    <property type="match status" value="2"/>
</dbReference>
<dbReference type="InterPro" id="IPR036291">
    <property type="entry name" value="NAD(P)-bd_dom_sf"/>
</dbReference>
<dbReference type="RefSeq" id="WP_212701958.1">
    <property type="nucleotide sequence ID" value="NZ_JADMKU010000015.1"/>
</dbReference>
<dbReference type="InterPro" id="IPR006176">
    <property type="entry name" value="3-OHacyl-CoA_DH_NAD-bd"/>
</dbReference>
<evidence type="ECO:0000259" key="7">
    <source>
        <dbReference type="Pfam" id="PF02737"/>
    </source>
</evidence>
<dbReference type="InterPro" id="IPR008927">
    <property type="entry name" value="6-PGluconate_DH-like_C_sf"/>
</dbReference>
<sequence>MTRRAADRAGQGGRIPRRSSATTGPDGRALRHIDRAERAATAPDGLRADPVALDTVAVLGSGMMAVGIARELLGAGLSVLLLDDDAADLQRARDHLDRRARIERESGVTGAAEATARLRTGNDIAAAATAMLAIVACPENPADEPGMFRTLERHMPAGAILASGSATTDFAAIGAGLNDPSRLLGLHFSIPADRTTLVEIARAPATSGTALATGLALVRRLGKIPVPVRPGKGGIGDRLTARCLEVADILLMDGTNPWELDEAMEAFGFAMGPYEAQDQVGLDIAYAERRRADAHRDPARRYIPISDRMVQEGRLGRKVGVGWYRYPGGGGKVIDPLLEDLVLEEAYFAKVTRRAFSDDEIRERLLLAMINEAAEILRDGTARRASDIDLVSVHGLGFPRARGGLIHYADTLGAAHIVARLQAFAAEDPAEWRISPLLLDAAKTGRKLADCG</sequence>
<dbReference type="Gene3D" id="3.40.50.720">
    <property type="entry name" value="NAD(P)-binding Rossmann-like Domain"/>
    <property type="match status" value="1"/>
</dbReference>
<name>A0ABS5HU32_9RHOB</name>
<keyword evidence="2" id="KW-0413">Isomerase</keyword>
<comment type="caution">
    <text evidence="8">The sequence shown here is derived from an EMBL/GenBank/DDBJ whole genome shotgun (WGS) entry which is preliminary data.</text>
</comment>
<dbReference type="PANTHER" id="PTHR23309:SF51">
    <property type="entry name" value="3-HYDROXYACYL-COA DEHYDROGENASE-RELATED"/>
    <property type="match status" value="1"/>
</dbReference>
<keyword evidence="1" id="KW-0560">Oxidoreductase</keyword>
<dbReference type="SUPFAM" id="SSF51735">
    <property type="entry name" value="NAD(P)-binding Rossmann-fold domains"/>
    <property type="match status" value="1"/>
</dbReference>
<dbReference type="EMBL" id="JADMKU010000015">
    <property type="protein sequence ID" value="MBR9652433.1"/>
    <property type="molecule type" value="Genomic_DNA"/>
</dbReference>